<proteinExistence type="predicted"/>
<evidence type="ECO:0000313" key="2">
    <source>
        <dbReference type="Proteomes" id="UP001054945"/>
    </source>
</evidence>
<keyword evidence="2" id="KW-1185">Reference proteome</keyword>
<name>A0AAV4W9R4_CAEEX</name>
<dbReference type="Proteomes" id="UP001054945">
    <property type="component" value="Unassembled WGS sequence"/>
</dbReference>
<comment type="caution">
    <text evidence="1">The sequence shown here is derived from an EMBL/GenBank/DDBJ whole genome shotgun (WGS) entry which is preliminary data.</text>
</comment>
<dbReference type="EMBL" id="BPLR01015781">
    <property type="protein sequence ID" value="GIY78706.1"/>
    <property type="molecule type" value="Genomic_DNA"/>
</dbReference>
<dbReference type="AlphaFoldDB" id="A0AAV4W9R4"/>
<accession>A0AAV4W9R4</accession>
<sequence>MFCKKTFRVFCTYTRHQFRTWEVIPRVRQNLFRLKILSELHYTMGVRDASVHGNTDASVLNGKSWLEPGTFRVLGGCDNHYTMGTDASVLNVREVMYKLVNTFTKSFPVEEKNNSVFYPSSALCFWDKKKTTFCTHQGSNLGPSAC</sequence>
<organism evidence="1 2">
    <name type="scientific">Caerostris extrusa</name>
    <name type="common">Bark spider</name>
    <name type="synonym">Caerostris bankana</name>
    <dbReference type="NCBI Taxonomy" id="172846"/>
    <lineage>
        <taxon>Eukaryota</taxon>
        <taxon>Metazoa</taxon>
        <taxon>Ecdysozoa</taxon>
        <taxon>Arthropoda</taxon>
        <taxon>Chelicerata</taxon>
        <taxon>Arachnida</taxon>
        <taxon>Araneae</taxon>
        <taxon>Araneomorphae</taxon>
        <taxon>Entelegynae</taxon>
        <taxon>Araneoidea</taxon>
        <taxon>Araneidae</taxon>
        <taxon>Caerostris</taxon>
    </lineage>
</organism>
<reference evidence="1 2" key="1">
    <citation type="submission" date="2021-06" db="EMBL/GenBank/DDBJ databases">
        <title>Caerostris extrusa draft genome.</title>
        <authorList>
            <person name="Kono N."/>
            <person name="Arakawa K."/>
        </authorList>
    </citation>
    <scope>NUCLEOTIDE SEQUENCE [LARGE SCALE GENOMIC DNA]</scope>
</reference>
<evidence type="ECO:0000313" key="1">
    <source>
        <dbReference type="EMBL" id="GIY78706.1"/>
    </source>
</evidence>
<protein>
    <submittedName>
        <fullName evidence="1">Uncharacterized protein</fullName>
    </submittedName>
</protein>
<gene>
    <name evidence="1" type="ORF">CEXT_282461</name>
</gene>